<dbReference type="AlphaFoldDB" id="A3VL06"/>
<dbReference type="InterPro" id="IPR007060">
    <property type="entry name" value="FtsL/DivIC"/>
</dbReference>
<feature type="coiled-coil region" evidence="1">
    <location>
        <begin position="35"/>
        <end position="62"/>
    </location>
</feature>
<gene>
    <name evidence="2" type="ORF">RB2654_05210</name>
</gene>
<accession>A3VL06</accession>
<comment type="caution">
    <text evidence="2">The sequence shown here is derived from an EMBL/GenBank/DDBJ whole genome shotgun (WGS) entry which is preliminary data.</text>
</comment>
<evidence type="ECO:0000313" key="2">
    <source>
        <dbReference type="EMBL" id="EAQ11056.1"/>
    </source>
</evidence>
<reference evidence="2 3" key="1">
    <citation type="journal article" date="2010" name="J. Bacteriol.">
        <title>Genome sequences of Pelagibaca bermudensis HTCC2601T and Maritimibacter alkaliphilus HTCC2654T, the type strains of two marine Roseobacter genera.</title>
        <authorList>
            <person name="Thrash J.C."/>
            <person name="Cho J.C."/>
            <person name="Ferriera S."/>
            <person name="Johnson J."/>
            <person name="Vergin K.L."/>
            <person name="Giovannoni S.J."/>
        </authorList>
    </citation>
    <scope>NUCLEOTIDE SEQUENCE [LARGE SCALE GENOMIC DNA]</scope>
    <source>
        <strain evidence="2 3">HTCC2654</strain>
    </source>
</reference>
<protein>
    <recommendedName>
        <fullName evidence="4">Septum formation initiator</fullName>
    </recommendedName>
</protein>
<dbReference type="EMBL" id="AAMT01000020">
    <property type="protein sequence ID" value="EAQ11056.1"/>
    <property type="molecule type" value="Genomic_DNA"/>
</dbReference>
<keyword evidence="3" id="KW-1185">Reference proteome</keyword>
<evidence type="ECO:0000256" key="1">
    <source>
        <dbReference type="SAM" id="Coils"/>
    </source>
</evidence>
<evidence type="ECO:0000313" key="3">
    <source>
        <dbReference type="Proteomes" id="UP000002931"/>
    </source>
</evidence>
<evidence type="ECO:0008006" key="4">
    <source>
        <dbReference type="Google" id="ProtNLM"/>
    </source>
</evidence>
<dbReference type="STRING" id="314271.RB2654_05210"/>
<dbReference type="RefSeq" id="WP_008329341.1">
    <property type="nucleotide sequence ID" value="NZ_CH902578.1"/>
</dbReference>
<proteinExistence type="predicted"/>
<organism evidence="2 3">
    <name type="scientific">Maritimibacter alkaliphilus HTCC2654</name>
    <dbReference type="NCBI Taxonomy" id="314271"/>
    <lineage>
        <taxon>Bacteria</taxon>
        <taxon>Pseudomonadati</taxon>
        <taxon>Pseudomonadota</taxon>
        <taxon>Alphaproteobacteria</taxon>
        <taxon>Rhodobacterales</taxon>
        <taxon>Roseobacteraceae</taxon>
        <taxon>Maritimibacter</taxon>
    </lineage>
</organism>
<dbReference type="Pfam" id="PF04977">
    <property type="entry name" value="DivIC"/>
    <property type="match status" value="1"/>
</dbReference>
<dbReference type="eggNOG" id="COG2919">
    <property type="taxonomic scope" value="Bacteria"/>
</dbReference>
<dbReference type="HOGENOM" id="CLU_159931_1_0_5"/>
<dbReference type="Proteomes" id="UP000002931">
    <property type="component" value="Unassembled WGS sequence"/>
</dbReference>
<sequence length="88" mass="9976">MLYLLGLISAGTYFTFASVQGDYGLFRRVRIDAEAQTLAQERDRLAAEIATLENKTRRISDDFLDLDLLDQQARDVLGLVRADEVVLR</sequence>
<name>A3VL06_9RHOB</name>
<keyword evidence="1" id="KW-0175">Coiled coil</keyword>